<name>A0A2H4U7D8_METSM</name>
<evidence type="ECO:0000313" key="1">
    <source>
        <dbReference type="EMBL" id="ATZ60045.1"/>
    </source>
</evidence>
<accession>A0A2H4U7D8</accession>
<dbReference type="InterPro" id="IPR012041">
    <property type="entry name" value="Znf_CPxCG-like"/>
</dbReference>
<dbReference type="PANTHER" id="PTHR42195:SF1">
    <property type="entry name" value="ZINC FINGER PROTEIN"/>
    <property type="match status" value="1"/>
</dbReference>
<reference evidence="1 2" key="1">
    <citation type="submission" date="2016-10" db="EMBL/GenBank/DDBJ databases">
        <authorList>
            <person name="Varghese N."/>
        </authorList>
    </citation>
    <scope>NUCLEOTIDE SEQUENCE [LARGE SCALE GENOMIC DNA]</scope>
    <source>
        <strain evidence="1 2">KB11</strain>
    </source>
</reference>
<proteinExistence type="predicted"/>
<protein>
    <recommendedName>
        <fullName evidence="3">Zn-finger protein</fullName>
    </recommendedName>
</protein>
<dbReference type="EMBL" id="CP017803">
    <property type="protein sequence ID" value="ATZ60045.1"/>
    <property type="molecule type" value="Genomic_DNA"/>
</dbReference>
<dbReference type="RefSeq" id="WP_004033082.1">
    <property type="nucleotide sequence ID" value="NZ_CAABOX010000001.1"/>
</dbReference>
<evidence type="ECO:0008006" key="3">
    <source>
        <dbReference type="Google" id="ProtNLM"/>
    </source>
</evidence>
<gene>
    <name evidence="1" type="ORF">BK798_06215</name>
</gene>
<evidence type="ECO:0000313" key="2">
    <source>
        <dbReference type="Proteomes" id="UP000232133"/>
    </source>
</evidence>
<dbReference type="PIRSF" id="PIRSF015877">
    <property type="entry name" value="UCP015877"/>
    <property type="match status" value="1"/>
</dbReference>
<dbReference type="PANTHER" id="PTHR42195">
    <property type="entry name" value="UCP015877 FAMILY PROTEIN"/>
    <property type="match status" value="1"/>
</dbReference>
<dbReference type="GeneID" id="35118957"/>
<dbReference type="Proteomes" id="UP000232133">
    <property type="component" value="Chromosome"/>
</dbReference>
<dbReference type="AlphaFoldDB" id="A0A2H4U7D8"/>
<sequence length="208" mass="23755">MECPICGSDDFDILNSKQKSSKKKITEEYLLKCVDCGHVFKNVVSSKKPQLYRVIISKQGESIKTFIELSPNDELIVGDSLLTEEGQVKITSIETENKRVKKALVEDIVTIWANSVEIPARIGFSVDLHGEVDSYKLDLDRDFQISTEDIVKIDKHIVRIHVIKTQERKITSGFARAEVIKRVYGKPVKFNNFDYDLTKYIVKKTLSE</sequence>
<organism evidence="1 2">
    <name type="scientific">Methanobrevibacter smithii</name>
    <dbReference type="NCBI Taxonomy" id="2173"/>
    <lineage>
        <taxon>Archaea</taxon>
        <taxon>Methanobacteriati</taxon>
        <taxon>Methanobacteriota</taxon>
        <taxon>Methanomada group</taxon>
        <taxon>Methanobacteria</taxon>
        <taxon>Methanobacteriales</taxon>
        <taxon>Methanobacteriaceae</taxon>
        <taxon>Methanobrevibacter</taxon>
    </lineage>
</organism>
<dbReference type="Pfam" id="PF19769">
    <property type="entry name" value="CPxCG_zf"/>
    <property type="match status" value="1"/>
</dbReference>